<evidence type="ECO:0000256" key="1">
    <source>
        <dbReference type="SAM" id="MobiDB-lite"/>
    </source>
</evidence>
<gene>
    <name evidence="3" type="primary">LOC106808302</name>
</gene>
<feature type="compositionally biased region" description="Gly residues" evidence="1">
    <location>
        <begin position="76"/>
        <end position="88"/>
    </location>
</feature>
<reference evidence="3" key="1">
    <citation type="submission" date="2025-08" db="UniProtKB">
        <authorList>
            <consortium name="RefSeq"/>
        </authorList>
    </citation>
    <scope>IDENTIFICATION</scope>
</reference>
<feature type="region of interest" description="Disordered" evidence="1">
    <location>
        <begin position="1"/>
        <end position="91"/>
    </location>
</feature>
<accession>A0ABM1E2M4</accession>
<keyword evidence="2" id="KW-1185">Reference proteome</keyword>
<feature type="compositionally biased region" description="Basic and acidic residues" evidence="1">
    <location>
        <begin position="15"/>
        <end position="26"/>
    </location>
</feature>
<dbReference type="Proteomes" id="UP000695022">
    <property type="component" value="Unplaced"/>
</dbReference>
<dbReference type="GeneID" id="106808302"/>
<proteinExistence type="predicted"/>
<evidence type="ECO:0000313" key="2">
    <source>
        <dbReference type="Proteomes" id="UP000695022"/>
    </source>
</evidence>
<protein>
    <submittedName>
        <fullName evidence="3">Homeobox-containing protein 1-like</fullName>
    </submittedName>
</protein>
<sequence length="148" mass="15764">MVGTWFANKRKDIKKRIEGESPHESPGHVLMNRRGRPPKHYYSSPALPPAERSGTPSSATLSDQSHSHNHSPNTPLGGGNAGGGGGGNQDPMCMAVELAAVNHSILALVGNNDDETSDDNGEISGLNIPNIKQEYESHLANKCQFQNG</sequence>
<dbReference type="RefSeq" id="XP_014666445.1">
    <property type="nucleotide sequence ID" value="XM_014810959.1"/>
</dbReference>
<feature type="compositionally biased region" description="Polar residues" evidence="1">
    <location>
        <begin position="54"/>
        <end position="74"/>
    </location>
</feature>
<organism evidence="2 3">
    <name type="scientific">Priapulus caudatus</name>
    <name type="common">Priapulid worm</name>
    <dbReference type="NCBI Taxonomy" id="37621"/>
    <lineage>
        <taxon>Eukaryota</taxon>
        <taxon>Metazoa</taxon>
        <taxon>Ecdysozoa</taxon>
        <taxon>Scalidophora</taxon>
        <taxon>Priapulida</taxon>
        <taxon>Priapulimorpha</taxon>
        <taxon>Priapulimorphida</taxon>
        <taxon>Priapulidae</taxon>
        <taxon>Priapulus</taxon>
    </lineage>
</organism>
<evidence type="ECO:0000313" key="3">
    <source>
        <dbReference type="RefSeq" id="XP_014666445.1"/>
    </source>
</evidence>
<name>A0ABM1E2M4_PRICU</name>